<feature type="region of interest" description="Disordered" evidence="1">
    <location>
        <begin position="131"/>
        <end position="192"/>
    </location>
</feature>
<evidence type="ECO:0000313" key="4">
    <source>
        <dbReference type="Proteomes" id="UP000095492"/>
    </source>
</evidence>
<reference evidence="3 4" key="1">
    <citation type="submission" date="2015-09" db="EMBL/GenBank/DDBJ databases">
        <authorList>
            <consortium name="Pathogen Informatics"/>
        </authorList>
    </citation>
    <scope>NUCLEOTIDE SEQUENCE [LARGE SCALE GENOMIC DNA]</scope>
    <source>
        <strain evidence="3 4">2789STDY5608891</strain>
    </source>
</reference>
<dbReference type="OrthoDB" id="9814510at2"/>
<evidence type="ECO:0000256" key="1">
    <source>
        <dbReference type="SAM" id="MobiDB-lite"/>
    </source>
</evidence>
<protein>
    <recommendedName>
        <fullName evidence="2">DUF6128 domain-containing protein</fullName>
    </recommendedName>
</protein>
<dbReference type="AlphaFoldDB" id="A0A173SUS2"/>
<proteinExistence type="predicted"/>
<sequence length="355" mass="41292">MPGYQRFVTYMFRYKDEKKQENCGFAKIEIRQGHCRVQIQITGMKGSEAEVYFLSKDAYVPVGIYLGKLRIQEGIARQFFLCDADHVGETTHSMQEMRGLYICQQEEPGRFVASQWDDVGTVWRNLKLQKGTESEAENRAEEDSVENDVEKEEMTNQIDPIGGQKEADTEKADTEEEGQGDSREPVQEQKNQLTGELHATQTAEEISIPEENRDALYQKNRPFPRTQEKNLCPAVGAWEKQWECFCAAHPLCCPFDEDGNVYAVKLQMQDFKILPKEYQYLANNSFLLHGYFNYKMVLFGYMEAEQRQWFLGVPGVFSNQEQLMAGIFGFPEFRTKQMTRQKTGEFGYWYRFIEI</sequence>
<gene>
    <name evidence="3" type="ORF">ERS852448_01170</name>
</gene>
<dbReference type="Pfam" id="PF19623">
    <property type="entry name" value="DUF6128"/>
    <property type="match status" value="1"/>
</dbReference>
<dbReference type="STRING" id="39490.ERS852448_01170"/>
<evidence type="ECO:0000313" key="3">
    <source>
        <dbReference type="EMBL" id="CUM94242.1"/>
    </source>
</evidence>
<accession>A0A173SUS2</accession>
<feature type="domain" description="DUF6128" evidence="2">
    <location>
        <begin position="263"/>
        <end position="349"/>
    </location>
</feature>
<dbReference type="GeneID" id="97392490"/>
<dbReference type="EMBL" id="CYYA01000006">
    <property type="protein sequence ID" value="CUM94242.1"/>
    <property type="molecule type" value="Genomic_DNA"/>
</dbReference>
<feature type="compositionally biased region" description="Basic and acidic residues" evidence="1">
    <location>
        <begin position="131"/>
        <end position="142"/>
    </location>
</feature>
<name>A0A173SUS2_EUBRA</name>
<dbReference type="Proteomes" id="UP000095492">
    <property type="component" value="Unassembled WGS sequence"/>
</dbReference>
<dbReference type="RefSeq" id="WP_055289915.1">
    <property type="nucleotide sequence ID" value="NZ_CAXUGT010000013.1"/>
</dbReference>
<organism evidence="3 4">
    <name type="scientific">Eubacterium ramulus</name>
    <dbReference type="NCBI Taxonomy" id="39490"/>
    <lineage>
        <taxon>Bacteria</taxon>
        <taxon>Bacillati</taxon>
        <taxon>Bacillota</taxon>
        <taxon>Clostridia</taxon>
        <taxon>Eubacteriales</taxon>
        <taxon>Eubacteriaceae</taxon>
        <taxon>Eubacterium</taxon>
    </lineage>
</organism>
<dbReference type="InterPro" id="IPR046131">
    <property type="entry name" value="DUF6128"/>
</dbReference>
<evidence type="ECO:0000259" key="2">
    <source>
        <dbReference type="Pfam" id="PF19623"/>
    </source>
</evidence>